<evidence type="ECO:0000313" key="3">
    <source>
        <dbReference type="Proteomes" id="UP000012174"/>
    </source>
</evidence>
<feature type="compositionally biased region" description="Acidic residues" evidence="1">
    <location>
        <begin position="218"/>
        <end position="229"/>
    </location>
</feature>
<name>M7TCA4_EUTLA</name>
<organism evidence="2 3">
    <name type="scientific">Eutypa lata (strain UCR-EL1)</name>
    <name type="common">Grapevine dieback disease fungus</name>
    <name type="synonym">Eutypa armeniacae</name>
    <dbReference type="NCBI Taxonomy" id="1287681"/>
    <lineage>
        <taxon>Eukaryota</taxon>
        <taxon>Fungi</taxon>
        <taxon>Dikarya</taxon>
        <taxon>Ascomycota</taxon>
        <taxon>Pezizomycotina</taxon>
        <taxon>Sordariomycetes</taxon>
        <taxon>Xylariomycetidae</taxon>
        <taxon>Xylariales</taxon>
        <taxon>Diatrypaceae</taxon>
        <taxon>Eutypa</taxon>
    </lineage>
</organism>
<feature type="compositionally biased region" description="Low complexity" evidence="1">
    <location>
        <begin position="160"/>
        <end position="169"/>
    </location>
</feature>
<evidence type="ECO:0000313" key="2">
    <source>
        <dbReference type="EMBL" id="EMR64295.1"/>
    </source>
</evidence>
<reference evidence="3" key="1">
    <citation type="journal article" date="2013" name="Genome Announc.">
        <title>Draft genome sequence of the grapevine dieback fungus Eutypa lata UCR-EL1.</title>
        <authorList>
            <person name="Blanco-Ulate B."/>
            <person name="Rolshausen P.E."/>
            <person name="Cantu D."/>
        </authorList>
    </citation>
    <scope>NUCLEOTIDE SEQUENCE [LARGE SCALE GENOMIC DNA]</scope>
    <source>
        <strain evidence="3">UCR-EL1</strain>
    </source>
</reference>
<keyword evidence="3" id="KW-1185">Reference proteome</keyword>
<dbReference type="EMBL" id="KB707096">
    <property type="protein sequence ID" value="EMR64295.1"/>
    <property type="molecule type" value="Genomic_DNA"/>
</dbReference>
<evidence type="ECO:0000256" key="1">
    <source>
        <dbReference type="SAM" id="MobiDB-lite"/>
    </source>
</evidence>
<dbReference type="AlphaFoldDB" id="M7TCA4"/>
<accession>M7TCA4</accession>
<feature type="region of interest" description="Disordered" evidence="1">
    <location>
        <begin position="148"/>
        <end position="173"/>
    </location>
</feature>
<gene>
    <name evidence="2" type="ORF">UCREL1_8717</name>
</gene>
<feature type="region of interest" description="Disordered" evidence="1">
    <location>
        <begin position="199"/>
        <end position="315"/>
    </location>
</feature>
<dbReference type="OrthoDB" id="3550599at2759"/>
<protein>
    <submittedName>
        <fullName evidence="2">Uncharacterized protein</fullName>
    </submittedName>
</protein>
<dbReference type="HOGENOM" id="CLU_882866_0_0_1"/>
<feature type="compositionally biased region" description="Acidic residues" evidence="1">
    <location>
        <begin position="292"/>
        <end position="306"/>
    </location>
</feature>
<proteinExistence type="predicted"/>
<dbReference type="Proteomes" id="UP000012174">
    <property type="component" value="Unassembled WGS sequence"/>
</dbReference>
<dbReference type="KEGG" id="ela:UCREL1_8717"/>
<dbReference type="eggNOG" id="ENOG502T3VP">
    <property type="taxonomic scope" value="Eukaryota"/>
</dbReference>
<sequence>MSLSVAERQKQRIENHDPEKFDTYIYGKANEPFRPGSALFDVPWYAQPPRPVRPATHFGYFDPRVHWSQPKPEQWYREKREEIRRRGGRKAQVGKAAATLAHRRLEDQKVDRRINLPDRVANNPQWMKALDELDEMAEANRRRMLKAEADAKTKTKAKAKTTAEASAEASVGRERGSICLQPGVYIGARQWMEAKKFMPNLRTPPQPGAQSNGRGELTDDEDDEEEDEHEHEIQHSDNDEVEYENPSRARRQRNRRGGGAGGGGRKKGKARATTSTAGTGTGTGAGTAMVVGDDEEDYYGGDDDECMGGVVSDLQ</sequence>